<name>A0A5C6ESD7_9BACT</name>
<dbReference type="AlphaFoldDB" id="A0A5C6ESD7"/>
<dbReference type="Proteomes" id="UP000317977">
    <property type="component" value="Unassembled WGS sequence"/>
</dbReference>
<gene>
    <name evidence="1" type="ORF">Poly59_35280</name>
</gene>
<comment type="caution">
    <text evidence="1">The sequence shown here is derived from an EMBL/GenBank/DDBJ whole genome shotgun (WGS) entry which is preliminary data.</text>
</comment>
<proteinExistence type="predicted"/>
<evidence type="ECO:0000313" key="1">
    <source>
        <dbReference type="EMBL" id="TWU51932.1"/>
    </source>
</evidence>
<organism evidence="1 2">
    <name type="scientific">Rubripirellula reticaptiva</name>
    <dbReference type="NCBI Taxonomy" id="2528013"/>
    <lineage>
        <taxon>Bacteria</taxon>
        <taxon>Pseudomonadati</taxon>
        <taxon>Planctomycetota</taxon>
        <taxon>Planctomycetia</taxon>
        <taxon>Pirellulales</taxon>
        <taxon>Pirellulaceae</taxon>
        <taxon>Rubripirellula</taxon>
    </lineage>
</organism>
<keyword evidence="2" id="KW-1185">Reference proteome</keyword>
<evidence type="ECO:0000313" key="2">
    <source>
        <dbReference type="Proteomes" id="UP000317977"/>
    </source>
</evidence>
<accession>A0A5C6ESD7</accession>
<reference evidence="1 2" key="1">
    <citation type="submission" date="2019-02" db="EMBL/GenBank/DDBJ databases">
        <title>Deep-cultivation of Planctomycetes and their phenomic and genomic characterization uncovers novel biology.</title>
        <authorList>
            <person name="Wiegand S."/>
            <person name="Jogler M."/>
            <person name="Boedeker C."/>
            <person name="Pinto D."/>
            <person name="Vollmers J."/>
            <person name="Rivas-Marin E."/>
            <person name="Kohn T."/>
            <person name="Peeters S.H."/>
            <person name="Heuer A."/>
            <person name="Rast P."/>
            <person name="Oberbeckmann S."/>
            <person name="Bunk B."/>
            <person name="Jeske O."/>
            <person name="Meyerdierks A."/>
            <person name="Storesund J.E."/>
            <person name="Kallscheuer N."/>
            <person name="Luecker S."/>
            <person name="Lage O.M."/>
            <person name="Pohl T."/>
            <person name="Merkel B.J."/>
            <person name="Hornburger P."/>
            <person name="Mueller R.-W."/>
            <person name="Bruemmer F."/>
            <person name="Labrenz M."/>
            <person name="Spormann A.M."/>
            <person name="Op Den Camp H."/>
            <person name="Overmann J."/>
            <person name="Amann R."/>
            <person name="Jetten M.S.M."/>
            <person name="Mascher T."/>
            <person name="Medema M.H."/>
            <person name="Devos D.P."/>
            <person name="Kaster A.-K."/>
            <person name="Ovreas L."/>
            <person name="Rohde M."/>
            <person name="Galperin M.Y."/>
            <person name="Jogler C."/>
        </authorList>
    </citation>
    <scope>NUCLEOTIDE SEQUENCE [LARGE SCALE GENOMIC DNA]</scope>
    <source>
        <strain evidence="1 2">Poly59</strain>
    </source>
</reference>
<dbReference type="EMBL" id="SJPX01000003">
    <property type="protein sequence ID" value="TWU51932.1"/>
    <property type="molecule type" value="Genomic_DNA"/>
</dbReference>
<protein>
    <submittedName>
        <fullName evidence="1">Uncharacterized protein</fullName>
    </submittedName>
</protein>
<sequence>MGSEIYSLSRWDSLTWPFFDLELGVSGAANTHGKNSRGTTGLRSGDAGISFDSRDLHSIGTVGKHENFKLGRLK</sequence>